<protein>
    <submittedName>
        <fullName evidence="4">Six-hairpin glycosidase-like protein</fullName>
    </submittedName>
</protein>
<evidence type="ECO:0000259" key="1">
    <source>
        <dbReference type="Pfam" id="PF14498"/>
    </source>
</evidence>
<dbReference type="AlphaFoldDB" id="A0A9P8ZY75"/>
<dbReference type="InterPro" id="IPR054363">
    <property type="entry name" value="GH95_cat"/>
</dbReference>
<sequence>MEHDREHLCLHYTSPATEWSQALPLGNGRLGCMVHGRTSTELLQLNEDSVWYGGPQDRTPRSAKHLSKLRQLIRDGRHQNAEELVRDEFFSSPASMRHYEPLGSAYLDFGHDEKNVKSYRRWLNIADAISSVTYEVNGINVRRDVIASNPDSVLVMHVTASRPISFSVRLGRRGEHEWDTNEFFDRLEVGHDQVEEVSFIHMDALPGGAFSNRLSCVLGVKSAPDHGTVAATGNCVKVNSSDCLIAIGAHTAFRHDNPGAVARQDVFTALHGTWRELMVRHATDYQELFNRTSLRLWPDHSHVPTDIRIGRRDPEDAGLIALYHNYGKYLLISSSRAGHKALPANLQGIWNPSFTPPWGSKYTININIQMNYWPAPLCDLAECALPLVDLLERMAERGKRTAELMYGCGGWCGHHNTDIWADTDPQDTWMPATLWPLGGVWLCIDLVQMLQRQYDKALHDRLFPILEGCVQFLQDFLVPSADGLYLVTSPSLSPENTYVSKSGEPGIFCEGSAIDMTIVKSVFELYIWSAGILGHRGGLRELKVREMMLQLPPLQINEAGLIQEWGTQDYEEYEPGHRHVSHLFGLHPGDVIDPTNSPELAEAARKVLERRAAHGGGHTGWSRAWLLNMHARLQDAEGCENHGELLLSKSTLPNLLDNHPPFQIDGNFGGCAGVVECLVQSSTIQLELKEQVVVIQLLPACPRSWSKGKISDVCLRGGWRVSFGWEQASIAGDVVVRATHDKFVQAQVVFPGGQLLSVMGMGEHRVQQRDAR</sequence>
<feature type="domain" description="Glycosyl hydrolase family 95 N-terminal" evidence="1">
    <location>
        <begin position="10"/>
        <end position="255"/>
    </location>
</feature>
<organism evidence="4 5">
    <name type="scientific">Truncatella angustata</name>
    <dbReference type="NCBI Taxonomy" id="152316"/>
    <lineage>
        <taxon>Eukaryota</taxon>
        <taxon>Fungi</taxon>
        <taxon>Dikarya</taxon>
        <taxon>Ascomycota</taxon>
        <taxon>Pezizomycotina</taxon>
        <taxon>Sordariomycetes</taxon>
        <taxon>Xylariomycetidae</taxon>
        <taxon>Amphisphaeriales</taxon>
        <taxon>Sporocadaceae</taxon>
        <taxon>Truncatella</taxon>
    </lineage>
</organism>
<dbReference type="Gene3D" id="1.50.10.10">
    <property type="match status" value="1"/>
</dbReference>
<accession>A0A9P8ZY75</accession>
<dbReference type="InterPro" id="IPR049053">
    <property type="entry name" value="AFCA-like_C"/>
</dbReference>
<dbReference type="Pfam" id="PF22124">
    <property type="entry name" value="Glyco_hydro_95_cat"/>
    <property type="match status" value="1"/>
</dbReference>
<dbReference type="OrthoDB" id="2848340at2759"/>
<dbReference type="EMBL" id="JAGPXC010000004">
    <property type="protein sequence ID" value="KAH6654858.1"/>
    <property type="molecule type" value="Genomic_DNA"/>
</dbReference>
<name>A0A9P8ZY75_9PEZI</name>
<dbReference type="PANTHER" id="PTHR31084:SF18">
    <property type="entry name" value="GLYCOSYL HYDROLASE FAMILY 95 N-TERMINAL DOMAIN-CONTAINING PROTEIN"/>
    <property type="match status" value="1"/>
</dbReference>
<dbReference type="PIRSF" id="PIRSF007663">
    <property type="entry name" value="UCP007663"/>
    <property type="match status" value="1"/>
</dbReference>
<feature type="domain" description="Glycosyl hydrolase family 95 catalytic" evidence="3">
    <location>
        <begin position="274"/>
        <end position="678"/>
    </location>
</feature>
<keyword evidence="4" id="KW-0326">Glycosidase</keyword>
<dbReference type="InterPro" id="IPR027414">
    <property type="entry name" value="GH95_N_dom"/>
</dbReference>
<proteinExistence type="predicted"/>
<dbReference type="GO" id="GO:0004560">
    <property type="term" value="F:alpha-L-fucosidase activity"/>
    <property type="evidence" value="ECO:0007669"/>
    <property type="project" value="InterPro"/>
</dbReference>
<dbReference type="Pfam" id="PF14498">
    <property type="entry name" value="Glyco_hyd_65N_2"/>
    <property type="match status" value="1"/>
</dbReference>
<dbReference type="Pfam" id="PF21307">
    <property type="entry name" value="Glyco_hydro_95_C"/>
    <property type="match status" value="1"/>
</dbReference>
<dbReference type="InterPro" id="IPR012341">
    <property type="entry name" value="6hp_glycosidase-like_sf"/>
</dbReference>
<comment type="caution">
    <text evidence="4">The sequence shown here is derived from an EMBL/GenBank/DDBJ whole genome shotgun (WGS) entry which is preliminary data.</text>
</comment>
<evidence type="ECO:0000259" key="2">
    <source>
        <dbReference type="Pfam" id="PF21307"/>
    </source>
</evidence>
<evidence type="ECO:0000259" key="3">
    <source>
        <dbReference type="Pfam" id="PF22124"/>
    </source>
</evidence>
<gene>
    <name evidence="4" type="ORF">BKA67DRAFT_516845</name>
</gene>
<dbReference type="SUPFAM" id="SSF48208">
    <property type="entry name" value="Six-hairpin glycosidases"/>
    <property type="match status" value="1"/>
</dbReference>
<dbReference type="Proteomes" id="UP000758603">
    <property type="component" value="Unassembled WGS sequence"/>
</dbReference>
<reference evidence="4" key="1">
    <citation type="journal article" date="2021" name="Nat. Commun.">
        <title>Genetic determinants of endophytism in the Arabidopsis root mycobiome.</title>
        <authorList>
            <person name="Mesny F."/>
            <person name="Miyauchi S."/>
            <person name="Thiergart T."/>
            <person name="Pickel B."/>
            <person name="Atanasova L."/>
            <person name="Karlsson M."/>
            <person name="Huettel B."/>
            <person name="Barry K.W."/>
            <person name="Haridas S."/>
            <person name="Chen C."/>
            <person name="Bauer D."/>
            <person name="Andreopoulos W."/>
            <person name="Pangilinan J."/>
            <person name="LaButti K."/>
            <person name="Riley R."/>
            <person name="Lipzen A."/>
            <person name="Clum A."/>
            <person name="Drula E."/>
            <person name="Henrissat B."/>
            <person name="Kohler A."/>
            <person name="Grigoriev I.V."/>
            <person name="Martin F.M."/>
            <person name="Hacquard S."/>
        </authorList>
    </citation>
    <scope>NUCLEOTIDE SEQUENCE</scope>
    <source>
        <strain evidence="4">MPI-SDFR-AT-0073</strain>
    </source>
</reference>
<keyword evidence="5" id="KW-1185">Reference proteome</keyword>
<keyword evidence="4" id="KW-0378">Hydrolase</keyword>
<feature type="domain" description="Alpha fucosidase A-like C-terminal" evidence="2">
    <location>
        <begin position="694"/>
        <end position="742"/>
    </location>
</feature>
<dbReference type="GeneID" id="70126744"/>
<dbReference type="GO" id="GO:0005975">
    <property type="term" value="P:carbohydrate metabolic process"/>
    <property type="evidence" value="ECO:0007669"/>
    <property type="project" value="InterPro"/>
</dbReference>
<dbReference type="RefSeq" id="XP_045959128.1">
    <property type="nucleotide sequence ID" value="XM_046097852.1"/>
</dbReference>
<dbReference type="InterPro" id="IPR008928">
    <property type="entry name" value="6-hairpin_glycosidase_sf"/>
</dbReference>
<dbReference type="PANTHER" id="PTHR31084">
    <property type="entry name" value="ALPHA-L-FUCOSIDASE 2"/>
    <property type="match status" value="1"/>
</dbReference>
<evidence type="ECO:0000313" key="4">
    <source>
        <dbReference type="EMBL" id="KAH6654858.1"/>
    </source>
</evidence>
<dbReference type="InterPro" id="IPR016518">
    <property type="entry name" value="Alpha-L-fucosidase"/>
</dbReference>
<evidence type="ECO:0000313" key="5">
    <source>
        <dbReference type="Proteomes" id="UP000758603"/>
    </source>
</evidence>